<dbReference type="PANTHER" id="PTHR42648:SF11">
    <property type="entry name" value="TRANSPOSON TY4-P GAG-POL POLYPROTEIN"/>
    <property type="match status" value="1"/>
</dbReference>
<dbReference type="GO" id="GO:0003887">
    <property type="term" value="F:DNA-directed DNA polymerase activity"/>
    <property type="evidence" value="ECO:0007669"/>
    <property type="project" value="UniProtKB-KW"/>
</dbReference>
<keyword evidence="7" id="KW-0229">DNA integration</keyword>
<evidence type="ECO:0000256" key="2">
    <source>
        <dbReference type="ARBA" id="ARBA00022722"/>
    </source>
</evidence>
<organism evidence="11 12">
    <name type="scientific">Armillaria borealis</name>
    <dbReference type="NCBI Taxonomy" id="47425"/>
    <lineage>
        <taxon>Eukaryota</taxon>
        <taxon>Fungi</taxon>
        <taxon>Dikarya</taxon>
        <taxon>Basidiomycota</taxon>
        <taxon>Agaricomycotina</taxon>
        <taxon>Agaricomycetes</taxon>
        <taxon>Agaricomycetidae</taxon>
        <taxon>Agaricales</taxon>
        <taxon>Marasmiineae</taxon>
        <taxon>Physalacriaceae</taxon>
        <taxon>Armillaria</taxon>
    </lineage>
</organism>
<evidence type="ECO:0000256" key="1">
    <source>
        <dbReference type="ARBA" id="ARBA00022695"/>
    </source>
</evidence>
<evidence type="ECO:0000256" key="5">
    <source>
        <dbReference type="ARBA" id="ARBA00022801"/>
    </source>
</evidence>
<dbReference type="PANTHER" id="PTHR42648">
    <property type="entry name" value="TRANSPOSASE, PUTATIVE-RELATED"/>
    <property type="match status" value="1"/>
</dbReference>
<gene>
    <name evidence="11" type="ORF">EV421DRAFT_1674187</name>
</gene>
<evidence type="ECO:0000313" key="12">
    <source>
        <dbReference type="Proteomes" id="UP001175226"/>
    </source>
</evidence>
<keyword evidence="1" id="KW-0548">Nucleotidyltransferase</keyword>
<dbReference type="GO" id="GO:0016787">
    <property type="term" value="F:hydrolase activity"/>
    <property type="evidence" value="ECO:0007669"/>
    <property type="project" value="UniProtKB-KW"/>
</dbReference>
<reference evidence="11" key="1">
    <citation type="submission" date="2023-06" db="EMBL/GenBank/DDBJ databases">
        <authorList>
            <consortium name="Lawrence Berkeley National Laboratory"/>
            <person name="Ahrendt S."/>
            <person name="Sahu N."/>
            <person name="Indic B."/>
            <person name="Wong-Bajracharya J."/>
            <person name="Merenyi Z."/>
            <person name="Ke H.-M."/>
            <person name="Monk M."/>
            <person name="Kocsube S."/>
            <person name="Drula E."/>
            <person name="Lipzen A."/>
            <person name="Balint B."/>
            <person name="Henrissat B."/>
            <person name="Andreopoulos B."/>
            <person name="Martin F.M."/>
            <person name="Harder C.B."/>
            <person name="Rigling D."/>
            <person name="Ford K.L."/>
            <person name="Foster G.D."/>
            <person name="Pangilinan J."/>
            <person name="Papanicolaou A."/>
            <person name="Barry K."/>
            <person name="LaButti K."/>
            <person name="Viragh M."/>
            <person name="Koriabine M."/>
            <person name="Yan M."/>
            <person name="Riley R."/>
            <person name="Champramary S."/>
            <person name="Plett K.L."/>
            <person name="Tsai I.J."/>
            <person name="Slot J."/>
            <person name="Sipos G."/>
            <person name="Plett J."/>
            <person name="Nagy L.G."/>
            <person name="Grigoriev I.V."/>
        </authorList>
    </citation>
    <scope>NUCLEOTIDE SEQUENCE</scope>
    <source>
        <strain evidence="11">FPL87.14</strain>
    </source>
</reference>
<evidence type="ECO:0000256" key="10">
    <source>
        <dbReference type="ARBA" id="ARBA00023172"/>
    </source>
</evidence>
<protein>
    <recommendedName>
        <fullName evidence="13">Copia protein</fullName>
    </recommendedName>
</protein>
<proteinExistence type="predicted"/>
<dbReference type="Proteomes" id="UP001175226">
    <property type="component" value="Unassembled WGS sequence"/>
</dbReference>
<evidence type="ECO:0000256" key="7">
    <source>
        <dbReference type="ARBA" id="ARBA00022908"/>
    </source>
</evidence>
<evidence type="ECO:0000256" key="8">
    <source>
        <dbReference type="ARBA" id="ARBA00022918"/>
    </source>
</evidence>
<keyword evidence="5" id="KW-0378">Hydrolase</keyword>
<name>A0AA39IXF9_9AGAR</name>
<keyword evidence="2" id="KW-0540">Nuclease</keyword>
<sequence length="101" mass="11389">ITIQDMCALLHDLGLPYHFWAEAAAMSFYTHNLIPSRRHPDKIPAEHWFNCHQDVSHLHTFGSTCWVKIPIAHGLQVTSGSKLDDQSVKATFLGYAMGGHY</sequence>
<comment type="caution">
    <text evidence="11">The sequence shown here is derived from an EMBL/GenBank/DDBJ whole genome shotgun (WGS) entry which is preliminary data.</text>
</comment>
<evidence type="ECO:0000256" key="4">
    <source>
        <dbReference type="ARBA" id="ARBA00022759"/>
    </source>
</evidence>
<keyword evidence="9" id="KW-0808">Transferase</keyword>
<evidence type="ECO:0000313" key="11">
    <source>
        <dbReference type="EMBL" id="KAK0431594.1"/>
    </source>
</evidence>
<keyword evidence="3" id="KW-0479">Metal-binding</keyword>
<evidence type="ECO:0008006" key="13">
    <source>
        <dbReference type="Google" id="ProtNLM"/>
    </source>
</evidence>
<keyword evidence="12" id="KW-1185">Reference proteome</keyword>
<dbReference type="EMBL" id="JAUEPT010000110">
    <property type="protein sequence ID" value="KAK0431594.1"/>
    <property type="molecule type" value="Genomic_DNA"/>
</dbReference>
<keyword evidence="6" id="KW-0460">Magnesium</keyword>
<dbReference type="GO" id="GO:0015074">
    <property type="term" value="P:DNA integration"/>
    <property type="evidence" value="ECO:0007669"/>
    <property type="project" value="UniProtKB-KW"/>
</dbReference>
<keyword evidence="8" id="KW-0695">RNA-directed DNA polymerase</keyword>
<feature type="non-terminal residue" evidence="11">
    <location>
        <position position="101"/>
    </location>
</feature>
<dbReference type="GO" id="GO:0003964">
    <property type="term" value="F:RNA-directed DNA polymerase activity"/>
    <property type="evidence" value="ECO:0007669"/>
    <property type="project" value="UniProtKB-KW"/>
</dbReference>
<dbReference type="GO" id="GO:0004519">
    <property type="term" value="F:endonuclease activity"/>
    <property type="evidence" value="ECO:0007669"/>
    <property type="project" value="UniProtKB-KW"/>
</dbReference>
<keyword evidence="4" id="KW-0255">Endonuclease</keyword>
<dbReference type="GO" id="GO:0006310">
    <property type="term" value="P:DNA recombination"/>
    <property type="evidence" value="ECO:0007669"/>
    <property type="project" value="UniProtKB-KW"/>
</dbReference>
<accession>A0AA39IXF9</accession>
<evidence type="ECO:0000256" key="6">
    <source>
        <dbReference type="ARBA" id="ARBA00022842"/>
    </source>
</evidence>
<evidence type="ECO:0000256" key="9">
    <source>
        <dbReference type="ARBA" id="ARBA00022932"/>
    </source>
</evidence>
<dbReference type="InterPro" id="IPR039537">
    <property type="entry name" value="Retrotran_Ty1/copia-like"/>
</dbReference>
<keyword evidence="10" id="KW-0233">DNA recombination</keyword>
<dbReference type="AlphaFoldDB" id="A0AA39IXF9"/>
<evidence type="ECO:0000256" key="3">
    <source>
        <dbReference type="ARBA" id="ARBA00022723"/>
    </source>
</evidence>
<keyword evidence="9" id="KW-0239">DNA-directed DNA polymerase</keyword>
<dbReference type="GO" id="GO:0046872">
    <property type="term" value="F:metal ion binding"/>
    <property type="evidence" value="ECO:0007669"/>
    <property type="project" value="UniProtKB-KW"/>
</dbReference>
<feature type="non-terminal residue" evidence="11">
    <location>
        <position position="1"/>
    </location>
</feature>